<evidence type="ECO:0000256" key="3">
    <source>
        <dbReference type="ARBA" id="ARBA00022753"/>
    </source>
</evidence>
<keyword evidence="3" id="KW-0967">Endosome</keyword>
<dbReference type="GO" id="GO:0006900">
    <property type="term" value="P:vesicle budding from membrane"/>
    <property type="evidence" value="ECO:0007669"/>
    <property type="project" value="TreeGrafter"/>
</dbReference>
<proteinExistence type="inferred from homology"/>
<evidence type="ECO:0000256" key="6">
    <source>
        <dbReference type="SAM" id="Coils"/>
    </source>
</evidence>
<comment type="caution">
    <text evidence="8">The sequence shown here is derived from an EMBL/GenBank/DDBJ whole genome shotgun (WGS) entry which is preliminary data.</text>
</comment>
<dbReference type="PANTHER" id="PTHR22761">
    <property type="entry name" value="CHARGED MULTIVESICULAR BODY PROTEIN"/>
    <property type="match status" value="1"/>
</dbReference>
<evidence type="ECO:0000256" key="5">
    <source>
        <dbReference type="ARBA" id="ARBA00042586"/>
    </source>
</evidence>
<dbReference type="InterPro" id="IPR005024">
    <property type="entry name" value="Snf7_fam"/>
</dbReference>
<keyword evidence="9" id="KW-1185">Reference proteome</keyword>
<dbReference type="GO" id="GO:0032511">
    <property type="term" value="P:late endosome to vacuole transport via multivesicular body sorting pathway"/>
    <property type="evidence" value="ECO:0007669"/>
    <property type="project" value="TreeGrafter"/>
</dbReference>
<dbReference type="AlphaFoldDB" id="A0AAN7ZRZ1"/>
<evidence type="ECO:0000256" key="7">
    <source>
        <dbReference type="SAM" id="MobiDB-lite"/>
    </source>
</evidence>
<dbReference type="EMBL" id="JAWIZZ010000051">
    <property type="protein sequence ID" value="KAK5778829.1"/>
    <property type="molecule type" value="Genomic_DNA"/>
</dbReference>
<evidence type="ECO:0000313" key="9">
    <source>
        <dbReference type="Proteomes" id="UP001306508"/>
    </source>
</evidence>
<accession>A0AAN7ZRZ1</accession>
<feature type="compositionally biased region" description="Polar residues" evidence="7">
    <location>
        <begin position="220"/>
        <end position="230"/>
    </location>
</feature>
<sequence length="261" mass="29626">MWSYLFGGSSKSYGNNNNSKSRELTKKAIIELREHINLLDKKQSHLQTQILNSENDAKKYLNKGNRTLAKNCLKRKKIYEQQLEKLDGQINSLEQQLFTIETSNLNAETMRAMQQGAKAMKSIHKNMDIDQVDETMDEVREQVQLSEEISDAISKPLYTAGSLANEVDEDELDQELELLQEENVHADMLKTAAVTNNNDHISSLRANSAKLEQNISLPSVPNSNIQSTNKIIKENGMNQSENESEDEDERALRELQAEMGL</sequence>
<evidence type="ECO:0000256" key="1">
    <source>
        <dbReference type="ARBA" id="ARBA00004177"/>
    </source>
</evidence>
<organism evidence="8 9">
    <name type="scientific">Arxiozyma heterogenica</name>
    <dbReference type="NCBI Taxonomy" id="278026"/>
    <lineage>
        <taxon>Eukaryota</taxon>
        <taxon>Fungi</taxon>
        <taxon>Dikarya</taxon>
        <taxon>Ascomycota</taxon>
        <taxon>Saccharomycotina</taxon>
        <taxon>Saccharomycetes</taxon>
        <taxon>Saccharomycetales</taxon>
        <taxon>Saccharomycetaceae</taxon>
        <taxon>Arxiozyma</taxon>
    </lineage>
</organism>
<feature type="region of interest" description="Disordered" evidence="7">
    <location>
        <begin position="220"/>
        <end position="261"/>
    </location>
</feature>
<evidence type="ECO:0000256" key="4">
    <source>
        <dbReference type="ARBA" id="ARBA00040017"/>
    </source>
</evidence>
<keyword evidence="6" id="KW-0175">Coiled coil</keyword>
<evidence type="ECO:0000256" key="2">
    <source>
        <dbReference type="ARBA" id="ARBA00006190"/>
    </source>
</evidence>
<gene>
    <name evidence="8" type="ORF">RI543_003754</name>
</gene>
<dbReference type="Pfam" id="PF03357">
    <property type="entry name" value="Snf7"/>
    <property type="match status" value="1"/>
</dbReference>
<comment type="similarity">
    <text evidence="2">Belongs to the SNF7 family.</text>
</comment>
<dbReference type="Gene3D" id="1.10.287.1060">
    <property type="entry name" value="ESAT-6-like"/>
    <property type="match status" value="1"/>
</dbReference>
<name>A0AAN7ZRZ1_9SACH</name>
<protein>
    <recommendedName>
        <fullName evidence="4">Vacuolar-sorting protein SNF7</fullName>
    </recommendedName>
    <alternativeName>
        <fullName evidence="5">Vacuolar protein-sorting-associated protein 32</fullName>
    </alternativeName>
</protein>
<evidence type="ECO:0000313" key="8">
    <source>
        <dbReference type="EMBL" id="KAK5778829.1"/>
    </source>
</evidence>
<dbReference type="PANTHER" id="PTHR22761:SF10">
    <property type="entry name" value="GH13992P"/>
    <property type="match status" value="1"/>
</dbReference>
<dbReference type="Proteomes" id="UP001306508">
    <property type="component" value="Unassembled WGS sequence"/>
</dbReference>
<dbReference type="GO" id="GO:0005771">
    <property type="term" value="C:multivesicular body"/>
    <property type="evidence" value="ECO:0007669"/>
    <property type="project" value="TreeGrafter"/>
</dbReference>
<feature type="compositionally biased region" description="Basic and acidic residues" evidence="7">
    <location>
        <begin position="250"/>
        <end position="261"/>
    </location>
</feature>
<comment type="subcellular location">
    <subcellularLocation>
        <location evidence="1">Endosome</location>
    </subcellularLocation>
</comment>
<reference evidence="9" key="1">
    <citation type="submission" date="2023-07" db="EMBL/GenBank/DDBJ databases">
        <title>A draft genome of Kazachstania heterogenica Y-27499.</title>
        <authorList>
            <person name="Donic C."/>
            <person name="Kralova J.S."/>
            <person name="Fidel L."/>
            <person name="Ben-Dor S."/>
            <person name="Jung S."/>
        </authorList>
    </citation>
    <scope>NUCLEOTIDE SEQUENCE [LARGE SCALE GENOMIC DNA]</scope>
    <source>
        <strain evidence="9">Y27499</strain>
    </source>
</reference>
<dbReference type="GO" id="GO:0009898">
    <property type="term" value="C:cytoplasmic side of plasma membrane"/>
    <property type="evidence" value="ECO:0007669"/>
    <property type="project" value="TreeGrafter"/>
</dbReference>
<dbReference type="GO" id="GO:0000815">
    <property type="term" value="C:ESCRT III complex"/>
    <property type="evidence" value="ECO:0007669"/>
    <property type="project" value="TreeGrafter"/>
</dbReference>
<feature type="coiled-coil region" evidence="6">
    <location>
        <begin position="69"/>
        <end position="103"/>
    </location>
</feature>
<dbReference type="Gene3D" id="6.10.250.1710">
    <property type="match status" value="1"/>
</dbReference>